<evidence type="ECO:0000256" key="5">
    <source>
        <dbReference type="ARBA" id="ARBA00022547"/>
    </source>
</evidence>
<keyword evidence="5 14" id="KW-0138">CF(0)</keyword>
<evidence type="ECO:0000256" key="14">
    <source>
        <dbReference type="HAMAP-Rule" id="MF_01398"/>
    </source>
</evidence>
<name>A0A2G1XQS2_STRCJ</name>
<evidence type="ECO:0000313" key="18">
    <source>
        <dbReference type="Proteomes" id="UP000222531"/>
    </source>
</evidence>
<evidence type="ECO:0000256" key="6">
    <source>
        <dbReference type="ARBA" id="ARBA00022692"/>
    </source>
</evidence>
<keyword evidence="11 14" id="KW-0066">ATP synthesis</keyword>
<dbReference type="InterPro" id="IPR050059">
    <property type="entry name" value="ATP_synthase_B_chain"/>
</dbReference>
<dbReference type="EMBL" id="NHZO01000012">
    <property type="protein sequence ID" value="PHQ53560.1"/>
    <property type="molecule type" value="Genomic_DNA"/>
</dbReference>
<dbReference type="PANTHER" id="PTHR33445">
    <property type="entry name" value="ATP SYNTHASE SUBUNIT B', CHLOROPLASTIC"/>
    <property type="match status" value="1"/>
</dbReference>
<proteinExistence type="inferred from homology"/>
<dbReference type="OrthoDB" id="5243563at2"/>
<keyword evidence="7 14" id="KW-0375">Hydrogen ion transport</keyword>
<dbReference type="Proteomes" id="UP000222531">
    <property type="component" value="Unassembled WGS sequence"/>
</dbReference>
<keyword evidence="3 14" id="KW-0813">Transport</keyword>
<evidence type="ECO:0000256" key="3">
    <source>
        <dbReference type="ARBA" id="ARBA00022448"/>
    </source>
</evidence>
<feature type="coiled-coil region" evidence="16">
    <location>
        <begin position="56"/>
        <end position="90"/>
    </location>
</feature>
<evidence type="ECO:0000256" key="10">
    <source>
        <dbReference type="ARBA" id="ARBA00023136"/>
    </source>
</evidence>
<sequence>MAMTFALDVGPLKPEPAPLILGLVLFFLTFWVMAKVILPRVNKVLIERENATEGRFEEAEETRAEAARVHAEYQELLAEARHEAARLRQESFEQGTAIIAELRAEGQRQREEIISAGHAVIDAERAVAEAELREQVGVLATDLAGKIVGEPMTDYARESGVVDRFLEELRTAKASDAAAGETRD</sequence>
<reference evidence="17 18" key="1">
    <citation type="journal article" date="2017" name="Biochemistry">
        <title>Identification of the Biosynthetic Pathway for the Antibiotic Bicyclomycin.</title>
        <authorList>
            <person name="Patteson J."/>
            <person name="Cai W."/>
            <person name="Johnson R.A."/>
            <person name="Santa Maria K."/>
            <person name="Li B."/>
        </authorList>
    </citation>
    <scope>NUCLEOTIDE SEQUENCE [LARGE SCALE GENOMIC DNA]</scope>
    <source>
        <strain evidence="17 18">ATCC 21532</strain>
    </source>
</reference>
<evidence type="ECO:0000256" key="8">
    <source>
        <dbReference type="ARBA" id="ARBA00022989"/>
    </source>
</evidence>
<dbReference type="InterPro" id="IPR005864">
    <property type="entry name" value="ATP_synth_F0_bsu_bac"/>
</dbReference>
<keyword evidence="16" id="KW-0175">Coiled coil</keyword>
<keyword evidence="4 14" id="KW-1003">Cell membrane</keyword>
<dbReference type="RefSeq" id="WP_099197327.1">
    <property type="nucleotide sequence ID" value="NZ_JBIRXA010000001.1"/>
</dbReference>
<keyword evidence="8 14" id="KW-1133">Transmembrane helix</keyword>
<evidence type="ECO:0000256" key="9">
    <source>
        <dbReference type="ARBA" id="ARBA00023065"/>
    </source>
</evidence>
<dbReference type="GO" id="GO:0005886">
    <property type="term" value="C:plasma membrane"/>
    <property type="evidence" value="ECO:0007669"/>
    <property type="project" value="UniProtKB-SubCell"/>
</dbReference>
<dbReference type="Pfam" id="PF00430">
    <property type="entry name" value="ATP-synt_B"/>
    <property type="match status" value="1"/>
</dbReference>
<protein>
    <recommendedName>
        <fullName evidence="14">ATP synthase subunit b</fullName>
    </recommendedName>
    <alternativeName>
        <fullName evidence="14">ATP synthase F(0) sector subunit b</fullName>
    </alternativeName>
    <alternativeName>
        <fullName evidence="14">ATPase subunit I</fullName>
    </alternativeName>
    <alternativeName>
        <fullName evidence="14">F-type ATPase subunit b</fullName>
        <shortName evidence="14">F-ATPase subunit b</shortName>
    </alternativeName>
</protein>
<organism evidence="17 18">
    <name type="scientific">Streptomyces cinnamoneus</name>
    <name type="common">Streptoverticillium cinnamoneum</name>
    <dbReference type="NCBI Taxonomy" id="53446"/>
    <lineage>
        <taxon>Bacteria</taxon>
        <taxon>Bacillati</taxon>
        <taxon>Actinomycetota</taxon>
        <taxon>Actinomycetes</taxon>
        <taxon>Kitasatosporales</taxon>
        <taxon>Streptomycetaceae</taxon>
        <taxon>Streptomyces</taxon>
        <taxon>Streptomyces cinnamoneus group</taxon>
    </lineage>
</organism>
<dbReference type="AlphaFoldDB" id="A0A2G1XQS2"/>
<dbReference type="Gene3D" id="1.20.5.620">
    <property type="entry name" value="F1F0 ATP synthase subunit B, membrane domain"/>
    <property type="match status" value="1"/>
</dbReference>
<evidence type="ECO:0000256" key="15">
    <source>
        <dbReference type="RuleBase" id="RU003848"/>
    </source>
</evidence>
<dbReference type="NCBIfam" id="TIGR01144">
    <property type="entry name" value="ATP_synt_b"/>
    <property type="match status" value="1"/>
</dbReference>
<evidence type="ECO:0000256" key="12">
    <source>
        <dbReference type="ARBA" id="ARBA00025198"/>
    </source>
</evidence>
<dbReference type="GO" id="GO:0046961">
    <property type="term" value="F:proton-transporting ATPase activity, rotational mechanism"/>
    <property type="evidence" value="ECO:0007669"/>
    <property type="project" value="TreeGrafter"/>
</dbReference>
<feature type="transmembrane region" description="Helical" evidence="14">
    <location>
        <begin position="20"/>
        <end position="38"/>
    </location>
</feature>
<keyword evidence="10 14" id="KW-0472">Membrane</keyword>
<dbReference type="GO" id="GO:0045259">
    <property type="term" value="C:proton-transporting ATP synthase complex"/>
    <property type="evidence" value="ECO:0007669"/>
    <property type="project" value="UniProtKB-KW"/>
</dbReference>
<dbReference type="GO" id="GO:0046933">
    <property type="term" value="F:proton-transporting ATP synthase activity, rotational mechanism"/>
    <property type="evidence" value="ECO:0007669"/>
    <property type="project" value="UniProtKB-UniRule"/>
</dbReference>
<comment type="subcellular location">
    <subcellularLocation>
        <location evidence="1 14">Cell membrane</location>
        <topology evidence="1 14">Single-pass membrane protein</topology>
    </subcellularLocation>
</comment>
<evidence type="ECO:0000256" key="7">
    <source>
        <dbReference type="ARBA" id="ARBA00022781"/>
    </source>
</evidence>
<accession>A0A2G1XQS2</accession>
<evidence type="ECO:0000256" key="2">
    <source>
        <dbReference type="ARBA" id="ARBA00005513"/>
    </source>
</evidence>
<keyword evidence="18" id="KW-1185">Reference proteome</keyword>
<dbReference type="InterPro" id="IPR028987">
    <property type="entry name" value="ATP_synth_B-like_membr_sf"/>
</dbReference>
<evidence type="ECO:0000256" key="11">
    <source>
        <dbReference type="ARBA" id="ARBA00023310"/>
    </source>
</evidence>
<dbReference type="InterPro" id="IPR002146">
    <property type="entry name" value="ATP_synth_b/b'su_bac/chlpt"/>
</dbReference>
<keyword evidence="9 14" id="KW-0406">Ion transport</keyword>
<comment type="subunit">
    <text evidence="13 14">F-type ATPases have 2 components, F(1) - the catalytic core - and F(0) - the membrane proton channel. F(1) has five subunits: alpha(3), beta(3), gamma(1), delta(1), epsilon(1). F(0) has three main subunits: a(1), b(2) and c(10-14). The alpha and beta chains form an alternating ring which encloses part of the gamma chain. F(1) is attached to F(0) by a central stalk formed by the gamma and epsilon chains, while a peripheral stalk is formed by the delta and b chains.</text>
</comment>
<evidence type="ECO:0000256" key="4">
    <source>
        <dbReference type="ARBA" id="ARBA00022475"/>
    </source>
</evidence>
<comment type="function">
    <text evidence="12 14">F(1)F(0) ATP synthase produces ATP from ADP in the presence of a proton or sodium gradient. F-type ATPases consist of two structural domains, F(1) containing the extramembraneous catalytic core and F(0) containing the membrane proton channel, linked together by a central stalk and a peripheral stalk. During catalysis, ATP synthesis in the catalytic domain of F(1) is coupled via a rotary mechanism of the central stalk subunits to proton translocation.</text>
</comment>
<dbReference type="PANTHER" id="PTHR33445:SF1">
    <property type="entry name" value="ATP SYNTHASE SUBUNIT B"/>
    <property type="match status" value="1"/>
</dbReference>
<dbReference type="CDD" id="cd06503">
    <property type="entry name" value="ATP-synt_Fo_b"/>
    <property type="match status" value="1"/>
</dbReference>
<evidence type="ECO:0000256" key="13">
    <source>
        <dbReference type="ARBA" id="ARBA00025830"/>
    </source>
</evidence>
<keyword evidence="6 14" id="KW-0812">Transmembrane</keyword>
<comment type="caution">
    <text evidence="17">The sequence shown here is derived from an EMBL/GenBank/DDBJ whole genome shotgun (WGS) entry which is preliminary data.</text>
</comment>
<evidence type="ECO:0000256" key="1">
    <source>
        <dbReference type="ARBA" id="ARBA00004162"/>
    </source>
</evidence>
<comment type="similarity">
    <text evidence="2 14 15">Belongs to the ATPase B chain family.</text>
</comment>
<gene>
    <name evidence="14 17" type="primary">atpF</name>
    <name evidence="17" type="ORF">BLA24_00335</name>
</gene>
<evidence type="ECO:0000256" key="16">
    <source>
        <dbReference type="SAM" id="Coils"/>
    </source>
</evidence>
<dbReference type="SUPFAM" id="SSF81573">
    <property type="entry name" value="F1F0 ATP synthase subunit B, membrane domain"/>
    <property type="match status" value="1"/>
</dbReference>
<dbReference type="HAMAP" id="MF_01398">
    <property type="entry name" value="ATP_synth_b_bprime"/>
    <property type="match status" value="1"/>
</dbReference>
<comment type="function">
    <text evidence="14">Component of the F(0) channel, it forms part of the peripheral stalk, linking F(1) to F(0).</text>
</comment>
<evidence type="ECO:0000313" key="17">
    <source>
        <dbReference type="EMBL" id="PHQ53560.1"/>
    </source>
</evidence>